<sequence length="225" mass="23516">MNGMRVGLSGLAVLALAACAPQVPDSAAGVGFESYAAYSVDRERALRGGDGVAAAPASEGAAIAAQALATLRPDEAGPAPVITPAPGDPAPRSSNPGLSDEQNFDAVAARESIESDRERLERQRQQYAVVAPEPVPERPTGAGPNIAQYALSTTNRVGQPVHRRLGRVSHERYLSNCARYGSADLAQEAFLAAGGPERDRLGLDPDGDGFACFWDPAPFRAAVRR</sequence>
<dbReference type="PROSITE" id="PS51257">
    <property type="entry name" value="PROKAR_LIPOPROTEIN"/>
    <property type="match status" value="1"/>
</dbReference>
<keyword evidence="2" id="KW-0732">Signal</keyword>
<protein>
    <recommendedName>
        <fullName evidence="5">Excalibur calcium-binding domain-containing protein</fullName>
    </recommendedName>
</protein>
<accession>A0A4V2R4C6</accession>
<evidence type="ECO:0000313" key="3">
    <source>
        <dbReference type="EMBL" id="TCM84374.1"/>
    </source>
</evidence>
<evidence type="ECO:0000256" key="1">
    <source>
        <dbReference type="SAM" id="MobiDB-lite"/>
    </source>
</evidence>
<feature type="compositionally biased region" description="Polar residues" evidence="1">
    <location>
        <begin position="92"/>
        <end position="101"/>
    </location>
</feature>
<feature type="signal peptide" evidence="2">
    <location>
        <begin position="1"/>
        <end position="20"/>
    </location>
</feature>
<gene>
    <name evidence="3" type="ORF">EV216_11211</name>
</gene>
<name>A0A4V2R4C6_9RHOB</name>
<dbReference type="EMBL" id="SLVM01000012">
    <property type="protein sequence ID" value="TCM84374.1"/>
    <property type="molecule type" value="Genomic_DNA"/>
</dbReference>
<keyword evidence="4" id="KW-1185">Reference proteome</keyword>
<comment type="caution">
    <text evidence="3">The sequence shown here is derived from an EMBL/GenBank/DDBJ whole genome shotgun (WGS) entry which is preliminary data.</text>
</comment>
<feature type="chain" id="PRO_5020239268" description="Excalibur calcium-binding domain-containing protein" evidence="2">
    <location>
        <begin position="21"/>
        <end position="225"/>
    </location>
</feature>
<dbReference type="Proteomes" id="UP000295277">
    <property type="component" value="Unassembled WGS sequence"/>
</dbReference>
<dbReference type="AlphaFoldDB" id="A0A4V2R4C6"/>
<proteinExistence type="predicted"/>
<organism evidence="3 4">
    <name type="scientific">Rhodovulum steppense</name>
    <dbReference type="NCBI Taxonomy" id="540251"/>
    <lineage>
        <taxon>Bacteria</taxon>
        <taxon>Pseudomonadati</taxon>
        <taxon>Pseudomonadota</taxon>
        <taxon>Alphaproteobacteria</taxon>
        <taxon>Rhodobacterales</taxon>
        <taxon>Paracoccaceae</taxon>
        <taxon>Rhodovulum</taxon>
    </lineage>
</organism>
<feature type="region of interest" description="Disordered" evidence="1">
    <location>
        <begin position="75"/>
        <end position="102"/>
    </location>
</feature>
<evidence type="ECO:0000313" key="4">
    <source>
        <dbReference type="Proteomes" id="UP000295277"/>
    </source>
</evidence>
<evidence type="ECO:0008006" key="5">
    <source>
        <dbReference type="Google" id="ProtNLM"/>
    </source>
</evidence>
<evidence type="ECO:0000256" key="2">
    <source>
        <dbReference type="SAM" id="SignalP"/>
    </source>
</evidence>
<reference evidence="3 4" key="1">
    <citation type="submission" date="2019-03" db="EMBL/GenBank/DDBJ databases">
        <title>Genomic Encyclopedia of Type Strains, Phase IV (KMG-IV): sequencing the most valuable type-strain genomes for metagenomic binning, comparative biology and taxonomic classification.</title>
        <authorList>
            <person name="Goeker M."/>
        </authorList>
    </citation>
    <scope>NUCLEOTIDE SEQUENCE [LARGE SCALE GENOMIC DNA]</scope>
    <source>
        <strain evidence="3 4">DSM 21153</strain>
    </source>
</reference>